<dbReference type="Ensembl" id="ENSNNAT00000013499.1">
    <property type="protein sequence ID" value="ENSNNAP00000012900.1"/>
    <property type="gene ID" value="ENSNNAG00000008673.1"/>
</dbReference>
<proteinExistence type="inferred from homology"/>
<dbReference type="SUPFAM" id="SSF56436">
    <property type="entry name" value="C-type lectin-like"/>
    <property type="match status" value="1"/>
</dbReference>
<dbReference type="InterPro" id="IPR016186">
    <property type="entry name" value="C-type_lectin-like/link_sf"/>
</dbReference>
<dbReference type="InterPro" id="IPR018378">
    <property type="entry name" value="C-type_lectin_CS"/>
</dbReference>
<dbReference type="OrthoDB" id="2142683at2759"/>
<evidence type="ECO:0000256" key="5">
    <source>
        <dbReference type="ARBA" id="ARBA00022837"/>
    </source>
</evidence>
<sequence>ALLAEELWDLKSTRVFCTTCPDHWLHFQKSCYFFSFESKPWKIAQQFCENEDAHLVIVNNGIEQVQTDSAFIKTRGDMGLSDTDKENHWIWVDNTTLSFFWGKDEPNNAGSGEDCATLRFSGKWNDAACSKNEFSICEKKC</sequence>
<accession>A0A8C6XE09</accession>
<dbReference type="SMART" id="SM00034">
    <property type="entry name" value="CLECT"/>
    <property type="match status" value="1"/>
</dbReference>
<evidence type="ECO:0000256" key="2">
    <source>
        <dbReference type="ARBA" id="ARBA00006250"/>
    </source>
</evidence>
<keyword evidence="9" id="KW-1185">Reference proteome</keyword>
<evidence type="ECO:0000313" key="8">
    <source>
        <dbReference type="Ensembl" id="ENSNNAP00000012900.1"/>
    </source>
</evidence>
<dbReference type="GO" id="GO:0005576">
    <property type="term" value="C:extracellular region"/>
    <property type="evidence" value="ECO:0007669"/>
    <property type="project" value="UniProtKB-SubCell"/>
</dbReference>
<keyword evidence="6" id="KW-1015">Disulfide bond</keyword>
<comment type="subcellular location">
    <subcellularLocation>
        <location evidence="1">Secreted</location>
    </subcellularLocation>
</comment>
<dbReference type="InterPro" id="IPR016187">
    <property type="entry name" value="CTDL_fold"/>
</dbReference>
<dbReference type="Gene3D" id="3.10.100.10">
    <property type="entry name" value="Mannose-Binding Protein A, subunit A"/>
    <property type="match status" value="1"/>
</dbReference>
<comment type="similarity">
    <text evidence="2">Belongs to the true venom lectin family.</text>
</comment>
<organism evidence="8 9">
    <name type="scientific">Naja naja</name>
    <name type="common">Indian cobra</name>
    <dbReference type="NCBI Taxonomy" id="35670"/>
    <lineage>
        <taxon>Eukaryota</taxon>
        <taxon>Metazoa</taxon>
        <taxon>Chordata</taxon>
        <taxon>Craniata</taxon>
        <taxon>Vertebrata</taxon>
        <taxon>Euteleostomi</taxon>
        <taxon>Lepidosauria</taxon>
        <taxon>Squamata</taxon>
        <taxon>Bifurcata</taxon>
        <taxon>Unidentata</taxon>
        <taxon>Episquamata</taxon>
        <taxon>Toxicofera</taxon>
        <taxon>Serpentes</taxon>
        <taxon>Colubroidea</taxon>
        <taxon>Elapidae</taxon>
        <taxon>Elapinae</taxon>
        <taxon>Naja</taxon>
    </lineage>
</organism>
<reference evidence="8" key="1">
    <citation type="submission" date="2025-08" db="UniProtKB">
        <authorList>
            <consortium name="Ensembl"/>
        </authorList>
    </citation>
    <scope>IDENTIFICATION</scope>
</reference>
<dbReference type="Pfam" id="PF00059">
    <property type="entry name" value="Lectin_C"/>
    <property type="match status" value="1"/>
</dbReference>
<dbReference type="GO" id="GO:0030246">
    <property type="term" value="F:carbohydrate binding"/>
    <property type="evidence" value="ECO:0007669"/>
    <property type="project" value="UniProtKB-KW"/>
</dbReference>
<evidence type="ECO:0000313" key="9">
    <source>
        <dbReference type="Proteomes" id="UP000694559"/>
    </source>
</evidence>
<dbReference type="InterPro" id="IPR033989">
    <property type="entry name" value="CD209-like_CTLD"/>
</dbReference>
<keyword evidence="5" id="KW-0106">Calcium</keyword>
<dbReference type="PANTHER" id="PTHR22803">
    <property type="entry name" value="MANNOSE, PHOSPHOLIPASE, LECTIN RECEPTOR RELATED"/>
    <property type="match status" value="1"/>
</dbReference>
<evidence type="ECO:0000256" key="6">
    <source>
        <dbReference type="ARBA" id="ARBA00023157"/>
    </source>
</evidence>
<evidence type="ECO:0000256" key="1">
    <source>
        <dbReference type="ARBA" id="ARBA00004613"/>
    </source>
</evidence>
<evidence type="ECO:0000256" key="3">
    <source>
        <dbReference type="ARBA" id="ARBA00022525"/>
    </source>
</evidence>
<keyword evidence="4" id="KW-0430">Lectin</keyword>
<dbReference type="InterPro" id="IPR001304">
    <property type="entry name" value="C-type_lectin-like"/>
</dbReference>
<dbReference type="CDD" id="cd03590">
    <property type="entry name" value="CLECT_DC-SIGN_like"/>
    <property type="match status" value="1"/>
</dbReference>
<dbReference type="GeneTree" id="ENSGT01030000234575"/>
<reference evidence="8" key="2">
    <citation type="submission" date="2025-09" db="UniProtKB">
        <authorList>
            <consortium name="Ensembl"/>
        </authorList>
    </citation>
    <scope>IDENTIFICATION</scope>
</reference>
<dbReference type="PROSITE" id="PS00615">
    <property type="entry name" value="C_TYPE_LECTIN_1"/>
    <property type="match status" value="1"/>
</dbReference>
<name>A0A8C6XE09_NAJNA</name>
<dbReference type="Proteomes" id="UP000694559">
    <property type="component" value="Unplaced"/>
</dbReference>
<keyword evidence="3" id="KW-0964">Secreted</keyword>
<dbReference type="AlphaFoldDB" id="A0A8C6XE09"/>
<evidence type="ECO:0000259" key="7">
    <source>
        <dbReference type="PROSITE" id="PS50041"/>
    </source>
</evidence>
<evidence type="ECO:0000256" key="4">
    <source>
        <dbReference type="ARBA" id="ARBA00022734"/>
    </source>
</evidence>
<protein>
    <recommendedName>
        <fullName evidence="7">C-type lectin domain-containing protein</fullName>
    </recommendedName>
</protein>
<dbReference type="InterPro" id="IPR050111">
    <property type="entry name" value="C-type_lectin/snaclec_domain"/>
</dbReference>
<dbReference type="PROSITE" id="PS50041">
    <property type="entry name" value="C_TYPE_LECTIN_2"/>
    <property type="match status" value="1"/>
</dbReference>
<feature type="domain" description="C-type lectin" evidence="7">
    <location>
        <begin position="27"/>
        <end position="138"/>
    </location>
</feature>